<keyword evidence="8" id="KW-1185">Reference proteome</keyword>
<dbReference type="Gene3D" id="3.30.300.110">
    <property type="entry name" value="Met-10+ protein-like domains"/>
    <property type="match status" value="1"/>
</dbReference>
<organism evidence="7 8">
    <name type="scientific">Anaeramoeba flamelloides</name>
    <dbReference type="NCBI Taxonomy" id="1746091"/>
    <lineage>
        <taxon>Eukaryota</taxon>
        <taxon>Metamonada</taxon>
        <taxon>Anaeramoebidae</taxon>
        <taxon>Anaeramoeba</taxon>
    </lineage>
</organism>
<evidence type="ECO:0000313" key="8">
    <source>
        <dbReference type="Proteomes" id="UP001150062"/>
    </source>
</evidence>
<dbReference type="InterPro" id="IPR056743">
    <property type="entry name" value="TRM5-TYW2-like_MTfase"/>
</dbReference>
<dbReference type="InterPro" id="IPR056744">
    <property type="entry name" value="TRM5/TYW2-like_N"/>
</dbReference>
<dbReference type="SUPFAM" id="SSF53335">
    <property type="entry name" value="S-adenosyl-L-methionine-dependent methyltransferases"/>
    <property type="match status" value="1"/>
</dbReference>
<evidence type="ECO:0000259" key="6">
    <source>
        <dbReference type="PROSITE" id="PS51684"/>
    </source>
</evidence>
<keyword evidence="5" id="KW-0819">tRNA processing</keyword>
<comment type="caution">
    <text evidence="7">The sequence shown here is derived from an EMBL/GenBank/DDBJ whole genome shotgun (WGS) entry which is preliminary data.</text>
</comment>
<dbReference type="InterPro" id="IPR029063">
    <property type="entry name" value="SAM-dependent_MTases_sf"/>
</dbReference>
<evidence type="ECO:0000313" key="7">
    <source>
        <dbReference type="EMBL" id="KAJ6227638.1"/>
    </source>
</evidence>
<dbReference type="PANTHER" id="PTHR23245:SF36">
    <property type="entry name" value="TRNA (GUANINE(37)-N1)-METHYLTRANSFERASE"/>
    <property type="match status" value="1"/>
</dbReference>
<dbReference type="EMBL" id="JAOAOG010000333">
    <property type="protein sequence ID" value="KAJ6227638.1"/>
    <property type="molecule type" value="Genomic_DNA"/>
</dbReference>
<name>A0ABQ8X4P8_9EUKA</name>
<evidence type="ECO:0000256" key="5">
    <source>
        <dbReference type="ARBA" id="ARBA00022694"/>
    </source>
</evidence>
<dbReference type="PROSITE" id="PS51684">
    <property type="entry name" value="SAM_MT_TRM5_TYW2"/>
    <property type="match status" value="1"/>
</dbReference>
<dbReference type="Pfam" id="PF25133">
    <property type="entry name" value="TYW2_N_2"/>
    <property type="match status" value="1"/>
</dbReference>
<dbReference type="InterPro" id="IPR030382">
    <property type="entry name" value="MeTrfase_TRM5/TYW2"/>
</dbReference>
<protein>
    <submittedName>
        <fullName evidence="7">tRNA (Guanine(37)-n1)-methyltransferase</fullName>
    </submittedName>
</protein>
<evidence type="ECO:0000256" key="4">
    <source>
        <dbReference type="ARBA" id="ARBA00022691"/>
    </source>
</evidence>
<gene>
    <name evidence="7" type="ORF">M0813_09540</name>
</gene>
<dbReference type="Gene3D" id="3.40.50.150">
    <property type="entry name" value="Vaccinia Virus protein VP39"/>
    <property type="match status" value="1"/>
</dbReference>
<evidence type="ECO:0000256" key="2">
    <source>
        <dbReference type="ARBA" id="ARBA00022603"/>
    </source>
</evidence>
<dbReference type="Proteomes" id="UP001150062">
    <property type="component" value="Unassembled WGS sequence"/>
</dbReference>
<proteinExistence type="predicted"/>
<keyword evidence="1" id="KW-0963">Cytoplasm</keyword>
<evidence type="ECO:0000256" key="3">
    <source>
        <dbReference type="ARBA" id="ARBA00022679"/>
    </source>
</evidence>
<keyword evidence="4" id="KW-0949">S-adenosyl-L-methionine</keyword>
<accession>A0ABQ8X4P8</accession>
<keyword evidence="2" id="KW-0489">Methyltransferase</keyword>
<sequence length="444" mass="51901">MNQQIQNRKTKKKKAKKQTFRDTLKEMLPEKTHEYLPKGYEQMGTIAILQLVEETEEYALQIGNKILSLNKQIKSVYQKTGSMRGEIRTAIITYICGIENSETVYLEHGIRLKLDPARVFFSSRLSGERSKLLTNFRPNVRVLVMFSGVGPYSITAIKQNLNISRMVSIELNEIAHNYALENLLLNTNLLKKCQSYLQLCNEMQTGGIIRSAFRKLVLKNLAQLRFQFICGDVRKECLKISKPFLPLDTEEKKQIENENNNTKNKKTNLHNHWDCTEILNSNDYPKILKAFIDRKENEEIFVDFSKIQKQQFRLWLILFCKKLNFFCLIDNSYFKFHTLWEKGIFLQWIETGDLSSITKFDRIIMPTPKNQKSFVNLIAYTADTGCIVNMYDFVDEDDFPLKTENRIIEELKQLDKKVEILGSYKAGQIGPKSYRTRCDFKILN</sequence>
<keyword evidence="3" id="KW-0808">Transferase</keyword>
<feature type="domain" description="SAM-dependent methyltransferase TRM5/TYW2-type" evidence="6">
    <location>
        <begin position="40"/>
        <end position="444"/>
    </location>
</feature>
<dbReference type="PANTHER" id="PTHR23245">
    <property type="entry name" value="TRNA METHYLTRANSFERASE"/>
    <property type="match status" value="1"/>
</dbReference>
<reference evidence="7" key="1">
    <citation type="submission" date="2022-08" db="EMBL/GenBank/DDBJ databases">
        <title>Novel sulfate-reducing endosymbionts in the free-living metamonad Anaeramoeba.</title>
        <authorList>
            <person name="Jerlstrom-Hultqvist J."/>
            <person name="Cepicka I."/>
            <person name="Gallot-Lavallee L."/>
            <person name="Salas-Leiva D."/>
            <person name="Curtis B.A."/>
            <person name="Zahonova K."/>
            <person name="Pipaliya S."/>
            <person name="Dacks J."/>
            <person name="Roger A.J."/>
        </authorList>
    </citation>
    <scope>NUCLEOTIDE SEQUENCE</scope>
    <source>
        <strain evidence="7">Schooner1</strain>
    </source>
</reference>
<dbReference type="Pfam" id="PF02475">
    <property type="entry name" value="TRM5-TYW2_MTfase"/>
    <property type="match status" value="1"/>
</dbReference>
<evidence type="ECO:0000256" key="1">
    <source>
        <dbReference type="ARBA" id="ARBA00022490"/>
    </source>
</evidence>